<sequence>MVNSDIHMYYYHIRPPNFDFTSKSIHFIVKFMKNIMDFIHGIESGYRLCCIISYLRGKAKFIRPTHQYFCYKCQDKIKKGIYRHRKRLLKIRKEWKGLGN</sequence>
<protein>
    <submittedName>
        <fullName evidence="1">Uncharacterized protein</fullName>
    </submittedName>
</protein>
<evidence type="ECO:0000313" key="1">
    <source>
        <dbReference type="EMBL" id="KKN90792.1"/>
    </source>
</evidence>
<accession>A0A0F9UTJ7</accession>
<dbReference type="AlphaFoldDB" id="A0A0F9UTJ7"/>
<comment type="caution">
    <text evidence="1">The sequence shown here is derived from an EMBL/GenBank/DDBJ whole genome shotgun (WGS) entry which is preliminary data.</text>
</comment>
<name>A0A0F9UTJ7_9ZZZZ</name>
<organism evidence="1">
    <name type="scientific">marine sediment metagenome</name>
    <dbReference type="NCBI Taxonomy" id="412755"/>
    <lineage>
        <taxon>unclassified sequences</taxon>
        <taxon>metagenomes</taxon>
        <taxon>ecological metagenomes</taxon>
    </lineage>
</organism>
<proteinExistence type="predicted"/>
<reference evidence="1" key="1">
    <citation type="journal article" date="2015" name="Nature">
        <title>Complex archaea that bridge the gap between prokaryotes and eukaryotes.</title>
        <authorList>
            <person name="Spang A."/>
            <person name="Saw J.H."/>
            <person name="Jorgensen S.L."/>
            <person name="Zaremba-Niedzwiedzka K."/>
            <person name="Martijn J."/>
            <person name="Lind A.E."/>
            <person name="van Eijk R."/>
            <person name="Schleper C."/>
            <person name="Guy L."/>
            <person name="Ettema T.J."/>
        </authorList>
    </citation>
    <scope>NUCLEOTIDE SEQUENCE</scope>
</reference>
<gene>
    <name evidence="1" type="ORF">LCGC14_0223750</name>
</gene>
<dbReference type="EMBL" id="LAZR01000107">
    <property type="protein sequence ID" value="KKN90792.1"/>
    <property type="molecule type" value="Genomic_DNA"/>
</dbReference>